<protein>
    <submittedName>
        <fullName evidence="7">Uncharacterized protein</fullName>
    </submittedName>
</protein>
<dbReference type="GeneID" id="30148231"/>
<evidence type="ECO:0000313" key="7">
    <source>
        <dbReference type="EMBL" id="ODQ81204.1"/>
    </source>
</evidence>
<dbReference type="OrthoDB" id="366230at2759"/>
<feature type="repeat" description="WD" evidence="5">
    <location>
        <begin position="548"/>
        <end position="582"/>
    </location>
</feature>
<dbReference type="GO" id="GO:0045504">
    <property type="term" value="F:dynein heavy chain binding"/>
    <property type="evidence" value="ECO:0007669"/>
    <property type="project" value="TreeGrafter"/>
</dbReference>
<dbReference type="GO" id="GO:0010970">
    <property type="term" value="P:transport along microtubule"/>
    <property type="evidence" value="ECO:0007669"/>
    <property type="project" value="TreeGrafter"/>
</dbReference>
<dbReference type="InterPro" id="IPR036322">
    <property type="entry name" value="WD40_repeat_dom_sf"/>
</dbReference>
<dbReference type="GO" id="GO:0005868">
    <property type="term" value="C:cytoplasmic dynein complex"/>
    <property type="evidence" value="ECO:0007669"/>
    <property type="project" value="TreeGrafter"/>
</dbReference>
<comment type="subcellular location">
    <subcellularLocation>
        <location evidence="1">Cytoplasm</location>
    </subcellularLocation>
</comment>
<evidence type="ECO:0000256" key="4">
    <source>
        <dbReference type="ARBA" id="ARBA00022737"/>
    </source>
</evidence>
<evidence type="ECO:0000256" key="2">
    <source>
        <dbReference type="ARBA" id="ARBA00022490"/>
    </source>
</evidence>
<keyword evidence="2" id="KW-0963">Cytoplasm</keyword>
<dbReference type="PANTHER" id="PTHR12442">
    <property type="entry name" value="DYNEIN INTERMEDIATE CHAIN"/>
    <property type="match status" value="1"/>
</dbReference>
<keyword evidence="4" id="KW-0677">Repeat</keyword>
<feature type="region of interest" description="Disordered" evidence="6">
    <location>
        <begin position="48"/>
        <end position="68"/>
    </location>
</feature>
<feature type="region of interest" description="Disordered" evidence="6">
    <location>
        <begin position="128"/>
        <end position="151"/>
    </location>
</feature>
<keyword evidence="3 5" id="KW-0853">WD repeat</keyword>
<name>A0A1E3QUF4_9ASCO</name>
<dbReference type="PROSITE" id="PS50082">
    <property type="entry name" value="WD_REPEATS_2"/>
    <property type="match status" value="1"/>
</dbReference>
<dbReference type="GO" id="GO:0045503">
    <property type="term" value="F:dynein light chain binding"/>
    <property type="evidence" value="ECO:0007669"/>
    <property type="project" value="TreeGrafter"/>
</dbReference>
<evidence type="ECO:0000256" key="3">
    <source>
        <dbReference type="ARBA" id="ARBA00022574"/>
    </source>
</evidence>
<dbReference type="RefSeq" id="XP_018986532.1">
    <property type="nucleotide sequence ID" value="XM_019130378.1"/>
</dbReference>
<accession>A0A1E3QUF4</accession>
<dbReference type="Proteomes" id="UP000094336">
    <property type="component" value="Unassembled WGS sequence"/>
</dbReference>
<dbReference type="InterPro" id="IPR015943">
    <property type="entry name" value="WD40/YVTN_repeat-like_dom_sf"/>
</dbReference>
<keyword evidence="8" id="KW-1185">Reference proteome</keyword>
<dbReference type="InterPro" id="IPR050687">
    <property type="entry name" value="Dynein_IC"/>
</dbReference>
<dbReference type="SMART" id="SM00320">
    <property type="entry name" value="WD40"/>
    <property type="match status" value="6"/>
</dbReference>
<dbReference type="AlphaFoldDB" id="A0A1E3QUF4"/>
<dbReference type="GO" id="GO:0005737">
    <property type="term" value="C:cytoplasm"/>
    <property type="evidence" value="ECO:0007669"/>
    <property type="project" value="UniProtKB-SubCell"/>
</dbReference>
<reference evidence="8" key="1">
    <citation type="submission" date="2016-05" db="EMBL/GenBank/DDBJ databases">
        <title>Comparative genomics of biotechnologically important yeasts.</title>
        <authorList>
            <consortium name="DOE Joint Genome Institute"/>
            <person name="Riley R."/>
            <person name="Haridas S."/>
            <person name="Wolfe K.H."/>
            <person name="Lopes M.R."/>
            <person name="Hittinger C.T."/>
            <person name="Goker M."/>
            <person name="Salamov A."/>
            <person name="Wisecaver J."/>
            <person name="Long T.M."/>
            <person name="Aerts A.L."/>
            <person name="Barry K."/>
            <person name="Choi C."/>
            <person name="Clum A."/>
            <person name="Coughlan A.Y."/>
            <person name="Deshpande S."/>
            <person name="Douglass A.P."/>
            <person name="Hanson S.J."/>
            <person name="Klenk H.-P."/>
            <person name="Labutti K."/>
            <person name="Lapidus A."/>
            <person name="Lindquist E."/>
            <person name="Lipzen A."/>
            <person name="Meier-Kolthoff J.P."/>
            <person name="Ohm R.A."/>
            <person name="Otillar R.P."/>
            <person name="Pangilinan J."/>
            <person name="Peng Y."/>
            <person name="Rokas A."/>
            <person name="Rosa C.A."/>
            <person name="Scheuner C."/>
            <person name="Sibirny A.A."/>
            <person name="Slot J.C."/>
            <person name="Stielow J.B."/>
            <person name="Sun H."/>
            <person name="Kurtzman C.P."/>
            <person name="Blackwell M."/>
            <person name="Grigoriev I.V."/>
            <person name="Jeffries T.W."/>
        </authorList>
    </citation>
    <scope>NUCLEOTIDE SEQUENCE [LARGE SCALE GENOMIC DNA]</scope>
    <source>
        <strain evidence="8">NRRL Y-12698</strain>
    </source>
</reference>
<dbReference type="InterPro" id="IPR001680">
    <property type="entry name" value="WD40_rpt"/>
</dbReference>
<gene>
    <name evidence="7" type="ORF">BABINDRAFT_165904</name>
</gene>
<dbReference type="PANTHER" id="PTHR12442:SF22">
    <property type="entry name" value="CYTOPLASMIC DYNEIN 1 INTERMEDIATE CHAIN-RELATED"/>
    <property type="match status" value="1"/>
</dbReference>
<proteinExistence type="predicted"/>
<dbReference type="Pfam" id="PF00400">
    <property type="entry name" value="WD40"/>
    <property type="match status" value="2"/>
</dbReference>
<dbReference type="STRING" id="984486.A0A1E3QUF4"/>
<evidence type="ECO:0000256" key="1">
    <source>
        <dbReference type="ARBA" id="ARBA00004496"/>
    </source>
</evidence>
<dbReference type="EMBL" id="KV454428">
    <property type="protein sequence ID" value="ODQ81204.1"/>
    <property type="molecule type" value="Genomic_DNA"/>
</dbReference>
<dbReference type="Gene3D" id="2.130.10.10">
    <property type="entry name" value="YVTN repeat-like/Quinoprotein amine dehydrogenase"/>
    <property type="match status" value="2"/>
</dbReference>
<dbReference type="SUPFAM" id="SSF50978">
    <property type="entry name" value="WD40 repeat-like"/>
    <property type="match status" value="1"/>
</dbReference>
<evidence type="ECO:0000313" key="8">
    <source>
        <dbReference type="Proteomes" id="UP000094336"/>
    </source>
</evidence>
<evidence type="ECO:0000256" key="6">
    <source>
        <dbReference type="SAM" id="MobiDB-lite"/>
    </source>
</evidence>
<evidence type="ECO:0000256" key="5">
    <source>
        <dbReference type="PROSITE-ProRule" id="PRU00221"/>
    </source>
</evidence>
<organism evidence="7 8">
    <name type="scientific">Babjeviella inositovora NRRL Y-12698</name>
    <dbReference type="NCBI Taxonomy" id="984486"/>
    <lineage>
        <taxon>Eukaryota</taxon>
        <taxon>Fungi</taxon>
        <taxon>Dikarya</taxon>
        <taxon>Ascomycota</taxon>
        <taxon>Saccharomycotina</taxon>
        <taxon>Pichiomycetes</taxon>
        <taxon>Serinales incertae sedis</taxon>
        <taxon>Babjeviella</taxon>
    </lineage>
</organism>
<sequence>MSFDRLGELQAKKAKLEELRKQREKKREATPSAADRYASVNLLVDLLLPPETPKTETVSSPEKTVPDKTHPIKHARVSIAVQTTPAADKPSAITYNKSTQTTDNDVLAEQRAAKQLKEIQSQVEAQVRKDMAQLTEEETASEPEPQTTEVDEDQLVAFMQRSMKIVNRALDEDFDLLTDYAKSVPVEVAVQDELQQLHTLTLPALEHRAVTGLDWSPHHPELVAVAYSKQSERSSDVSSSILNSPGLILVWNLNSSSWPEYIFDAQTEILSVTFSHNSLYLLFGTGYNGRIMSWDLRSKRSSPTLQSPIGGATGAHCHPVFALTQLSETEADSKASGTLITASTDGTVCSWSQHILARPMSAPFSAKSPQGSLARYDELAVTQLAVLAADPGGLLAGCEDGKIYRVARFESTDVKPGQIDTLIYEGHGDGSVSALVAHHNIAVFGDVFLSCGFDWSIKLWRLDLQTQRPRKQSVGAFDPDSTLGLLSHIETVAPVWAALRNNVVLDVAWRPGHDSQFVAVGLEGVLEVWDLARDSINPVVRIETGKGVNKVVFDPSGGRVVCGGVDSVVQVWKFAADETSEDRAMGSLKMKQLRESDIRL</sequence>